<evidence type="ECO:0000256" key="2">
    <source>
        <dbReference type="ARBA" id="ARBA00022448"/>
    </source>
</evidence>
<evidence type="ECO:0000313" key="9">
    <source>
        <dbReference type="EMBL" id="VEI73734.1"/>
    </source>
</evidence>
<dbReference type="InterPro" id="IPR020846">
    <property type="entry name" value="MFS_dom"/>
</dbReference>
<feature type="transmembrane region" description="Helical" evidence="7">
    <location>
        <begin position="201"/>
        <end position="220"/>
    </location>
</feature>
<feature type="transmembrane region" description="Helical" evidence="7">
    <location>
        <begin position="177"/>
        <end position="195"/>
    </location>
</feature>
<sequence>MNTSTTETPIVDLSVKDHAVDPPKTGRLAVASSIGTALEWYDFTVYNIMAALIFNHVFFPSFDPLVGTILAFSTYAVGYVSRPIGGIVFGHLGDVLGRRFVLVATLVIMGVTTTLMGLLPGYASWGIWSPILLVALRFIQGIALGGEWAGAVLLSMEHGKPHQRGRNASFAQVGPSCGSLIGTGLIALVTMAMSADDFQQWGWRIPFLLSLVLVIFGLWLRRGVGETPAFLKLEASKDVTHSPIREVFTQHPRSLLIAGGSRIGSDVLYALVVVFTLTYVTTVLNLPRPLALTATMLGAIGNAITVPMFGALSDRLGRRPVYIGGALAGIVWAFAFFVLLDSSQPVLICTAVVIGLLIHAAMFGPQAAFITEQFPTKVRYAGSSLAYTLAGIVGGGFAPLIIASLFTSFDSTLAISAYVVLALLITLWALLAARETAHKPL</sequence>
<evidence type="ECO:0000259" key="8">
    <source>
        <dbReference type="PROSITE" id="PS50850"/>
    </source>
</evidence>
<dbReference type="Pfam" id="PF07690">
    <property type="entry name" value="MFS_1"/>
    <property type="match status" value="1"/>
</dbReference>
<feature type="domain" description="Major facilitator superfamily (MFS) profile" evidence="8">
    <location>
        <begin position="28"/>
        <end position="437"/>
    </location>
</feature>
<feature type="transmembrane region" description="Helical" evidence="7">
    <location>
        <begin position="267"/>
        <end position="284"/>
    </location>
</feature>
<name>A0A448T187_SERFO</name>
<feature type="transmembrane region" description="Helical" evidence="7">
    <location>
        <begin position="413"/>
        <end position="433"/>
    </location>
</feature>
<dbReference type="InterPro" id="IPR036259">
    <property type="entry name" value="MFS_trans_sf"/>
</dbReference>
<feature type="transmembrane region" description="Helical" evidence="7">
    <location>
        <begin position="345"/>
        <end position="364"/>
    </location>
</feature>
<evidence type="ECO:0000256" key="7">
    <source>
        <dbReference type="SAM" id="Phobius"/>
    </source>
</evidence>
<feature type="transmembrane region" description="Helical" evidence="7">
    <location>
        <begin position="385"/>
        <end position="407"/>
    </location>
</feature>
<dbReference type="PROSITE" id="PS00217">
    <property type="entry name" value="SUGAR_TRANSPORT_2"/>
    <property type="match status" value="1"/>
</dbReference>
<evidence type="ECO:0000256" key="3">
    <source>
        <dbReference type="ARBA" id="ARBA00022475"/>
    </source>
</evidence>
<dbReference type="AlphaFoldDB" id="A0A448T187"/>
<proteinExistence type="predicted"/>
<comment type="subcellular location">
    <subcellularLocation>
        <location evidence="1">Cell membrane</location>
        <topology evidence="1">Multi-pass membrane protein</topology>
    </subcellularLocation>
</comment>
<protein>
    <submittedName>
        <fullName evidence="9">Inner membrane metabolite transport protein yhjE</fullName>
    </submittedName>
</protein>
<dbReference type="FunFam" id="1.20.1250.20:FF:000001">
    <property type="entry name" value="Dicarboxylate MFS transporter"/>
    <property type="match status" value="1"/>
</dbReference>
<evidence type="ECO:0000256" key="1">
    <source>
        <dbReference type="ARBA" id="ARBA00004651"/>
    </source>
</evidence>
<dbReference type="InterPro" id="IPR011701">
    <property type="entry name" value="MFS"/>
</dbReference>
<dbReference type="GO" id="GO:0022857">
    <property type="term" value="F:transmembrane transporter activity"/>
    <property type="evidence" value="ECO:0007669"/>
    <property type="project" value="InterPro"/>
</dbReference>
<feature type="transmembrane region" description="Helical" evidence="7">
    <location>
        <begin position="65"/>
        <end position="88"/>
    </location>
</feature>
<feature type="transmembrane region" description="Helical" evidence="7">
    <location>
        <begin position="321"/>
        <end position="339"/>
    </location>
</feature>
<dbReference type="PANTHER" id="PTHR43045:SF1">
    <property type="entry name" value="SHIKIMATE TRANSPORTER"/>
    <property type="match status" value="1"/>
</dbReference>
<feature type="transmembrane region" description="Helical" evidence="7">
    <location>
        <begin position="100"/>
        <end position="119"/>
    </location>
</feature>
<feature type="transmembrane region" description="Helical" evidence="7">
    <location>
        <begin position="40"/>
        <end position="59"/>
    </location>
</feature>
<dbReference type="InterPro" id="IPR005829">
    <property type="entry name" value="Sugar_transporter_CS"/>
</dbReference>
<dbReference type="GO" id="GO:0005886">
    <property type="term" value="C:plasma membrane"/>
    <property type="evidence" value="ECO:0007669"/>
    <property type="project" value="UniProtKB-SubCell"/>
</dbReference>
<keyword evidence="3" id="KW-1003">Cell membrane</keyword>
<dbReference type="Gene3D" id="1.20.1250.20">
    <property type="entry name" value="MFS general substrate transporter like domains"/>
    <property type="match status" value="2"/>
</dbReference>
<dbReference type="PANTHER" id="PTHR43045">
    <property type="entry name" value="SHIKIMATE TRANSPORTER"/>
    <property type="match status" value="1"/>
</dbReference>
<accession>A0A448T187</accession>
<dbReference type="EMBL" id="LR134492">
    <property type="protein sequence ID" value="VEI73734.1"/>
    <property type="molecule type" value="Genomic_DNA"/>
</dbReference>
<keyword evidence="5 7" id="KW-1133">Transmembrane helix</keyword>
<feature type="transmembrane region" description="Helical" evidence="7">
    <location>
        <begin position="290"/>
        <end position="309"/>
    </location>
</feature>
<keyword evidence="4 7" id="KW-0812">Transmembrane</keyword>
<keyword evidence="2" id="KW-0813">Transport</keyword>
<dbReference type="SUPFAM" id="SSF103473">
    <property type="entry name" value="MFS general substrate transporter"/>
    <property type="match status" value="1"/>
</dbReference>
<keyword evidence="6 7" id="KW-0472">Membrane</keyword>
<gene>
    <name evidence="9" type="primary">yhjE_1</name>
    <name evidence="9" type="ORF">NCTC13193_04313</name>
</gene>
<dbReference type="CDD" id="cd17369">
    <property type="entry name" value="MFS_ShiA_like"/>
    <property type="match status" value="1"/>
</dbReference>
<evidence type="ECO:0000256" key="5">
    <source>
        <dbReference type="ARBA" id="ARBA00022989"/>
    </source>
</evidence>
<feature type="transmembrane region" description="Helical" evidence="7">
    <location>
        <begin position="131"/>
        <end position="156"/>
    </location>
</feature>
<reference evidence="9 10" key="1">
    <citation type="submission" date="2018-12" db="EMBL/GenBank/DDBJ databases">
        <authorList>
            <consortium name="Pathogen Informatics"/>
        </authorList>
    </citation>
    <scope>NUCLEOTIDE SEQUENCE [LARGE SCALE GENOMIC DNA]</scope>
    <source>
        <strain evidence="9 10">NCTC13193</strain>
    </source>
</reference>
<evidence type="ECO:0000313" key="10">
    <source>
        <dbReference type="Proteomes" id="UP000270487"/>
    </source>
</evidence>
<dbReference type="Proteomes" id="UP000270487">
    <property type="component" value="Chromosome"/>
</dbReference>
<organism evidence="9 10">
    <name type="scientific">Serratia fonticola</name>
    <dbReference type="NCBI Taxonomy" id="47917"/>
    <lineage>
        <taxon>Bacteria</taxon>
        <taxon>Pseudomonadati</taxon>
        <taxon>Pseudomonadota</taxon>
        <taxon>Gammaproteobacteria</taxon>
        <taxon>Enterobacterales</taxon>
        <taxon>Yersiniaceae</taxon>
        <taxon>Serratia</taxon>
    </lineage>
</organism>
<dbReference type="PROSITE" id="PS50850">
    <property type="entry name" value="MFS"/>
    <property type="match status" value="1"/>
</dbReference>
<evidence type="ECO:0000256" key="4">
    <source>
        <dbReference type="ARBA" id="ARBA00022692"/>
    </source>
</evidence>
<evidence type="ECO:0000256" key="6">
    <source>
        <dbReference type="ARBA" id="ARBA00023136"/>
    </source>
</evidence>